<dbReference type="InterPro" id="IPR009056">
    <property type="entry name" value="Cyt_c-like_dom"/>
</dbReference>
<feature type="domain" description="Cytochrome c" evidence="8">
    <location>
        <begin position="19"/>
        <end position="101"/>
    </location>
</feature>
<dbReference type="Gene3D" id="1.10.760.10">
    <property type="entry name" value="Cytochrome c-like domain"/>
    <property type="match status" value="1"/>
</dbReference>
<evidence type="ECO:0000256" key="1">
    <source>
        <dbReference type="ARBA" id="ARBA00022448"/>
    </source>
</evidence>
<evidence type="ECO:0000256" key="4">
    <source>
        <dbReference type="ARBA" id="ARBA00022982"/>
    </source>
</evidence>
<evidence type="ECO:0000256" key="5">
    <source>
        <dbReference type="ARBA" id="ARBA00023004"/>
    </source>
</evidence>
<dbReference type="Pfam" id="PF00034">
    <property type="entry name" value="Cytochrom_C"/>
    <property type="match status" value="1"/>
</dbReference>
<feature type="signal peptide" evidence="7">
    <location>
        <begin position="1"/>
        <end position="25"/>
    </location>
</feature>
<dbReference type="AlphaFoldDB" id="A4TVI5"/>
<dbReference type="PANTHER" id="PTHR33751">
    <property type="entry name" value="CBB3-TYPE CYTOCHROME C OXIDASE SUBUNIT FIXP"/>
    <property type="match status" value="1"/>
</dbReference>
<keyword evidence="3 6" id="KW-0479">Metal-binding</keyword>
<keyword evidence="2 6" id="KW-0349">Heme</keyword>
<keyword evidence="4" id="KW-0249">Electron transport</keyword>
<evidence type="ECO:0000256" key="6">
    <source>
        <dbReference type="PROSITE-ProRule" id="PRU00433"/>
    </source>
</evidence>
<dbReference type="EMBL" id="CU459003">
    <property type="protein sequence ID" value="CAM74642.1"/>
    <property type="molecule type" value="Genomic_DNA"/>
</dbReference>
<dbReference type="SUPFAM" id="SSF46626">
    <property type="entry name" value="Cytochrome c"/>
    <property type="match status" value="1"/>
</dbReference>
<dbReference type="GO" id="GO:0046872">
    <property type="term" value="F:metal ion binding"/>
    <property type="evidence" value="ECO:0007669"/>
    <property type="project" value="UniProtKB-KW"/>
</dbReference>
<evidence type="ECO:0000259" key="8">
    <source>
        <dbReference type="PROSITE" id="PS51007"/>
    </source>
</evidence>
<dbReference type="InterPro" id="IPR036909">
    <property type="entry name" value="Cyt_c-like_dom_sf"/>
</dbReference>
<sequence length="102" mass="10597">MRGFLTTPVLCLAFGLAMAPVAAGAADAVAVMADACAGCHGTDGHSVGGMPAFSGKKADELKKVLHDYKSGSREATVMDRIAKAYSVEQLDAIADYYASRKK</sequence>
<keyword evidence="7" id="KW-0732">Signal</keyword>
<protein>
    <submittedName>
        <fullName evidence="9">Cytochrome c553</fullName>
    </submittedName>
</protein>
<evidence type="ECO:0000256" key="2">
    <source>
        <dbReference type="ARBA" id="ARBA00022617"/>
    </source>
</evidence>
<evidence type="ECO:0000256" key="7">
    <source>
        <dbReference type="SAM" id="SignalP"/>
    </source>
</evidence>
<proteinExistence type="predicted"/>
<dbReference type="PANTHER" id="PTHR33751:SF9">
    <property type="entry name" value="CYTOCHROME C4"/>
    <property type="match status" value="1"/>
</dbReference>
<dbReference type="InterPro" id="IPR050597">
    <property type="entry name" value="Cytochrome_c_Oxidase_Subunit"/>
</dbReference>
<keyword evidence="1" id="KW-0813">Transport</keyword>
<gene>
    <name evidence="9" type="ORF">MGR_0909</name>
</gene>
<name>A4TVI5_9PROT</name>
<dbReference type="GO" id="GO:0009055">
    <property type="term" value="F:electron transfer activity"/>
    <property type="evidence" value="ECO:0007669"/>
    <property type="project" value="InterPro"/>
</dbReference>
<dbReference type="PROSITE" id="PS51007">
    <property type="entry name" value="CYTC"/>
    <property type="match status" value="1"/>
</dbReference>
<evidence type="ECO:0000313" key="9">
    <source>
        <dbReference type="EMBL" id="CAM74642.1"/>
    </source>
</evidence>
<keyword evidence="5 6" id="KW-0408">Iron</keyword>
<evidence type="ECO:0000256" key="3">
    <source>
        <dbReference type="ARBA" id="ARBA00022723"/>
    </source>
</evidence>
<dbReference type="GO" id="GO:0020037">
    <property type="term" value="F:heme binding"/>
    <property type="evidence" value="ECO:0007669"/>
    <property type="project" value="InterPro"/>
</dbReference>
<organism evidence="9">
    <name type="scientific">Magnetospirillum gryphiswaldense</name>
    <dbReference type="NCBI Taxonomy" id="55518"/>
    <lineage>
        <taxon>Bacteria</taxon>
        <taxon>Pseudomonadati</taxon>
        <taxon>Pseudomonadota</taxon>
        <taxon>Alphaproteobacteria</taxon>
        <taxon>Rhodospirillales</taxon>
        <taxon>Rhodospirillaceae</taxon>
        <taxon>Magnetospirillum</taxon>
    </lineage>
</organism>
<accession>A4TVI5</accession>
<reference evidence="9" key="1">
    <citation type="journal article" date="2007" name="J. Bacteriol.">
        <title>Comparative genome analysis of four magnetotactic bacteria reveals a complex set of group-specific genes implicated in magnetosome biomineralization and function.</title>
        <authorList>
            <person name="Richter M."/>
            <person name="Kube M."/>
            <person name="Bazylinski D.A."/>
            <person name="Lombardot T."/>
            <person name="Gloeckner F.O."/>
            <person name="Reinhardt R."/>
            <person name="Schueler D."/>
        </authorList>
    </citation>
    <scope>NUCLEOTIDE SEQUENCE</scope>
    <source>
        <strain evidence="9">MSR-1</strain>
    </source>
</reference>
<feature type="chain" id="PRO_5002672779" evidence="7">
    <location>
        <begin position="26"/>
        <end position="102"/>
    </location>
</feature>